<accession>A0ABU0A4L4</accession>
<dbReference type="Proteomes" id="UP001230005">
    <property type="component" value="Unassembled WGS sequence"/>
</dbReference>
<reference evidence="2 3" key="1">
    <citation type="submission" date="2023-07" db="EMBL/GenBank/DDBJ databases">
        <title>Genomic Encyclopedia of Type Strains, Phase IV (KMG-IV): sequencing the most valuable type-strain genomes for metagenomic binning, comparative biology and taxonomic classification.</title>
        <authorList>
            <person name="Goeker M."/>
        </authorList>
    </citation>
    <scope>NUCLEOTIDE SEQUENCE [LARGE SCALE GENOMIC DNA]</scope>
    <source>
        <strain evidence="2 3">DSM 9768</strain>
    </source>
</reference>
<sequence length="243" mass="27461">MCSFLAASLDIVIGKKQFRDVLFTQEQMKISKKLLFSALVKLFIVLVLFLMTIVIVNYFFNLNFILSVSLVIFPFALFWSLAMRRSQLFLSAGWKSWIKYNNTMQNFVVLFLSLAFFSEWFNQTGFPYTLQSFLDHVTAYPIVIFIFFKVIYFATAMIGVHPIVTVAIVIESLSPLFHVINPLSIGIVLIVTALATSASAPYGINATMTVHHLGVNPYRITRTNTRFSLMVSTIGVVIASLLL</sequence>
<keyword evidence="1" id="KW-1133">Transmembrane helix</keyword>
<name>A0ABU0A4L4_9BACI</name>
<protein>
    <recommendedName>
        <fullName evidence="4">Citrate transporter-like domain-containing protein</fullName>
    </recommendedName>
</protein>
<evidence type="ECO:0000313" key="3">
    <source>
        <dbReference type="Proteomes" id="UP001230005"/>
    </source>
</evidence>
<dbReference type="EMBL" id="JAUSUG010000039">
    <property type="protein sequence ID" value="MDQ0257967.1"/>
    <property type="molecule type" value="Genomic_DNA"/>
</dbReference>
<organism evidence="2 3">
    <name type="scientific">Evansella vedderi</name>
    <dbReference type="NCBI Taxonomy" id="38282"/>
    <lineage>
        <taxon>Bacteria</taxon>
        <taxon>Bacillati</taxon>
        <taxon>Bacillota</taxon>
        <taxon>Bacilli</taxon>
        <taxon>Bacillales</taxon>
        <taxon>Bacillaceae</taxon>
        <taxon>Evansella</taxon>
    </lineage>
</organism>
<comment type="caution">
    <text evidence="2">The sequence shown here is derived from an EMBL/GenBank/DDBJ whole genome shotgun (WGS) entry which is preliminary data.</text>
</comment>
<keyword evidence="1" id="KW-0812">Transmembrane</keyword>
<feature type="transmembrane region" description="Helical" evidence="1">
    <location>
        <begin position="224"/>
        <end position="242"/>
    </location>
</feature>
<evidence type="ECO:0008006" key="4">
    <source>
        <dbReference type="Google" id="ProtNLM"/>
    </source>
</evidence>
<feature type="transmembrane region" description="Helical" evidence="1">
    <location>
        <begin position="34"/>
        <end position="56"/>
    </location>
</feature>
<gene>
    <name evidence="2" type="ORF">J2S74_005430</name>
</gene>
<keyword evidence="3" id="KW-1185">Reference proteome</keyword>
<feature type="transmembrane region" description="Helical" evidence="1">
    <location>
        <begin position="142"/>
        <end position="170"/>
    </location>
</feature>
<proteinExistence type="predicted"/>
<dbReference type="RefSeq" id="WP_307332523.1">
    <property type="nucleotide sequence ID" value="NZ_JAUSUG010000039.1"/>
</dbReference>
<feature type="transmembrane region" description="Helical" evidence="1">
    <location>
        <begin position="103"/>
        <end position="122"/>
    </location>
</feature>
<feature type="transmembrane region" description="Helical" evidence="1">
    <location>
        <begin position="182"/>
        <end position="204"/>
    </location>
</feature>
<evidence type="ECO:0000313" key="2">
    <source>
        <dbReference type="EMBL" id="MDQ0257967.1"/>
    </source>
</evidence>
<keyword evidence="1" id="KW-0472">Membrane</keyword>
<feature type="transmembrane region" description="Helical" evidence="1">
    <location>
        <begin position="62"/>
        <end position="82"/>
    </location>
</feature>
<evidence type="ECO:0000256" key="1">
    <source>
        <dbReference type="SAM" id="Phobius"/>
    </source>
</evidence>